<dbReference type="Pfam" id="PF13590">
    <property type="entry name" value="DUF4136"/>
    <property type="match status" value="1"/>
</dbReference>
<feature type="chain" id="PRO_5023132924" evidence="1">
    <location>
        <begin position="22"/>
        <end position="186"/>
    </location>
</feature>
<proteinExistence type="predicted"/>
<protein>
    <submittedName>
        <fullName evidence="3">DUF4136 domain-containing protein</fullName>
    </submittedName>
</protein>
<feature type="signal peptide" evidence="1">
    <location>
        <begin position="1"/>
        <end position="21"/>
    </location>
</feature>
<reference evidence="3 4" key="1">
    <citation type="submission" date="2019-09" db="EMBL/GenBank/DDBJ databases">
        <title>Arenimonas chukotkensis sp. nov., a bacterium isolated from Chukotka hot spring, Arctic region, Russia.</title>
        <authorList>
            <person name="Zayulina K.S."/>
            <person name="Prokofeva M.I."/>
            <person name="Elcheninov A.G."/>
            <person name="Novikov A."/>
            <person name="Kochetkova T.V."/>
            <person name="Kublanov I.V."/>
        </authorList>
    </citation>
    <scope>NUCLEOTIDE SEQUENCE [LARGE SCALE GENOMIC DNA]</scope>
    <source>
        <strain evidence="3 4">3729k</strain>
    </source>
</reference>
<dbReference type="InterPro" id="IPR025411">
    <property type="entry name" value="DUF4136"/>
</dbReference>
<keyword evidence="4" id="KW-1185">Reference proteome</keyword>
<reference evidence="3 4" key="2">
    <citation type="submission" date="2019-09" db="EMBL/GenBank/DDBJ databases">
        <authorList>
            <person name="Mazur A."/>
        </authorList>
    </citation>
    <scope>NUCLEOTIDE SEQUENCE [LARGE SCALE GENOMIC DNA]</scope>
    <source>
        <strain evidence="3 4">3729k</strain>
    </source>
</reference>
<gene>
    <name evidence="3" type="ORF">F0415_09930</name>
</gene>
<evidence type="ECO:0000256" key="1">
    <source>
        <dbReference type="SAM" id="SignalP"/>
    </source>
</evidence>
<evidence type="ECO:0000313" key="3">
    <source>
        <dbReference type="EMBL" id="KAA2284373.1"/>
    </source>
</evidence>
<keyword evidence="1" id="KW-0732">Signal</keyword>
<dbReference type="PROSITE" id="PS51257">
    <property type="entry name" value="PROKAR_LIPOPROTEIN"/>
    <property type="match status" value="1"/>
</dbReference>
<accession>A0A5B2ZA24</accession>
<feature type="domain" description="DUF4136" evidence="2">
    <location>
        <begin position="28"/>
        <end position="183"/>
    </location>
</feature>
<dbReference type="AlphaFoldDB" id="A0A5B2ZA24"/>
<sequence length="186" mass="21269">MRLSALRSVAPLLLLLLAACATGPQVSSTESADADFDRYRSFAFYEPLAMERGGYATPASERARAVARRELEARGYRYDPESPDLWVNINAYLVERTNVSSMPTVDWAYYYSYRHGYVAVPFYSERTLVSEYREGTMNVDLVDVARKRLVWEGVATGRAPRKEADRLARIDETMARIFQQFPYRAP</sequence>
<evidence type="ECO:0000313" key="4">
    <source>
        <dbReference type="Proteomes" id="UP000322165"/>
    </source>
</evidence>
<organism evidence="3 4">
    <name type="scientific">Arenimonas fontis</name>
    <dbReference type="NCBI Taxonomy" id="2608255"/>
    <lineage>
        <taxon>Bacteria</taxon>
        <taxon>Pseudomonadati</taxon>
        <taxon>Pseudomonadota</taxon>
        <taxon>Gammaproteobacteria</taxon>
        <taxon>Lysobacterales</taxon>
        <taxon>Lysobacteraceae</taxon>
        <taxon>Arenimonas</taxon>
    </lineage>
</organism>
<dbReference type="Proteomes" id="UP000322165">
    <property type="component" value="Unassembled WGS sequence"/>
</dbReference>
<dbReference type="RefSeq" id="WP_149861064.1">
    <property type="nucleotide sequence ID" value="NZ_VUOD01000007.1"/>
</dbReference>
<evidence type="ECO:0000259" key="2">
    <source>
        <dbReference type="Pfam" id="PF13590"/>
    </source>
</evidence>
<comment type="caution">
    <text evidence="3">The sequence shown here is derived from an EMBL/GenBank/DDBJ whole genome shotgun (WGS) entry which is preliminary data.</text>
</comment>
<dbReference type="EMBL" id="VUOD01000007">
    <property type="protein sequence ID" value="KAA2284373.1"/>
    <property type="molecule type" value="Genomic_DNA"/>
</dbReference>
<dbReference type="Gene3D" id="3.30.160.670">
    <property type="match status" value="1"/>
</dbReference>
<name>A0A5B2ZA24_9GAMM</name>